<dbReference type="Pfam" id="PF00106">
    <property type="entry name" value="adh_short"/>
    <property type="match status" value="1"/>
</dbReference>
<dbReference type="PANTHER" id="PTHR44252">
    <property type="entry name" value="D-ERYTHRULOSE REDUCTASE"/>
    <property type="match status" value="1"/>
</dbReference>
<evidence type="ECO:0000256" key="2">
    <source>
        <dbReference type="ARBA" id="ARBA00022857"/>
    </source>
</evidence>
<comment type="caution">
    <text evidence="3">The sequence shown here is derived from an EMBL/GenBank/DDBJ whole genome shotgun (WGS) entry which is preliminary data.</text>
</comment>
<dbReference type="PANTHER" id="PTHR44252:SF3">
    <property type="entry name" value="D-ERYTHRULOSE REDUCTASE-RELATED"/>
    <property type="match status" value="1"/>
</dbReference>
<dbReference type="SUPFAM" id="SSF51735">
    <property type="entry name" value="NAD(P)-binding Rossmann-fold domains"/>
    <property type="match status" value="2"/>
</dbReference>
<dbReference type="Gene3D" id="3.40.50.720">
    <property type="entry name" value="NAD(P)-binding Rossmann-like Domain"/>
    <property type="match status" value="1"/>
</dbReference>
<evidence type="ECO:0000313" key="3">
    <source>
        <dbReference type="EMBL" id="KAJ8317733.1"/>
    </source>
</evidence>
<protein>
    <submittedName>
        <fullName evidence="3">Uncharacterized protein</fullName>
    </submittedName>
</protein>
<dbReference type="EMBL" id="JARBDR010000246">
    <property type="protein sequence ID" value="KAJ8317733.1"/>
    <property type="molecule type" value="Genomic_DNA"/>
</dbReference>
<sequence length="148" mass="16637">MLVRHFLCKIPEMKNISNAVLFLLSNKASMITGINLPVDNKSKIPNVNIIAVDLVDWDATRKTVEEIYDMDLLVIALYMITRSSNGSFINVSKINGLRPFEILLSYCFSKTGMDMMTKVLTLELGPHNSIIDIVKCTMSRLILIDGIE</sequence>
<comment type="similarity">
    <text evidence="1">Belongs to the short-chain dehydrogenases/reductases (SDR) family.</text>
</comment>
<evidence type="ECO:0000256" key="1">
    <source>
        <dbReference type="ARBA" id="ARBA00006484"/>
    </source>
</evidence>
<name>A0ABQ9FKA7_TEGGR</name>
<organism evidence="3 4">
    <name type="scientific">Tegillarca granosa</name>
    <name type="common">Malaysian cockle</name>
    <name type="synonym">Anadara granosa</name>
    <dbReference type="NCBI Taxonomy" id="220873"/>
    <lineage>
        <taxon>Eukaryota</taxon>
        <taxon>Metazoa</taxon>
        <taxon>Spiralia</taxon>
        <taxon>Lophotrochozoa</taxon>
        <taxon>Mollusca</taxon>
        <taxon>Bivalvia</taxon>
        <taxon>Autobranchia</taxon>
        <taxon>Pteriomorphia</taxon>
        <taxon>Arcoida</taxon>
        <taxon>Arcoidea</taxon>
        <taxon>Arcidae</taxon>
        <taxon>Tegillarca</taxon>
    </lineage>
</organism>
<keyword evidence="2" id="KW-0521">NADP</keyword>
<proteinExistence type="inferred from homology"/>
<dbReference type="InterPro" id="IPR051737">
    <property type="entry name" value="L-xylulose/Carbonyl_redctase"/>
</dbReference>
<reference evidence="3 4" key="1">
    <citation type="submission" date="2022-12" db="EMBL/GenBank/DDBJ databases">
        <title>Chromosome-level genome of Tegillarca granosa.</title>
        <authorList>
            <person name="Kim J."/>
        </authorList>
    </citation>
    <scope>NUCLEOTIDE SEQUENCE [LARGE SCALE GENOMIC DNA]</scope>
    <source>
        <strain evidence="3">Teg-2019</strain>
        <tissue evidence="3">Adductor muscle</tissue>
    </source>
</reference>
<gene>
    <name evidence="3" type="ORF">KUTeg_005637</name>
</gene>
<evidence type="ECO:0000313" key="4">
    <source>
        <dbReference type="Proteomes" id="UP001217089"/>
    </source>
</evidence>
<accession>A0ABQ9FKA7</accession>
<dbReference type="InterPro" id="IPR036291">
    <property type="entry name" value="NAD(P)-bd_dom_sf"/>
</dbReference>
<dbReference type="PRINTS" id="PR00081">
    <property type="entry name" value="GDHRDH"/>
</dbReference>
<keyword evidence="4" id="KW-1185">Reference proteome</keyword>
<dbReference type="InterPro" id="IPR002347">
    <property type="entry name" value="SDR_fam"/>
</dbReference>
<dbReference type="Proteomes" id="UP001217089">
    <property type="component" value="Unassembled WGS sequence"/>
</dbReference>